<proteinExistence type="predicted"/>
<dbReference type="Pfam" id="PF00756">
    <property type="entry name" value="Esterase"/>
    <property type="match status" value="1"/>
</dbReference>
<dbReference type="PANTHER" id="PTHR48098:SF6">
    <property type="entry name" value="FERRI-BACILLIBACTIN ESTERASE BESA"/>
    <property type="match status" value="1"/>
</dbReference>
<sequence length="396" mass="45966">MKKYVFIVLMVVMNLQAQNSFKVRVEVTVEDFAHTEEPIYLTGNFNQWNPKDERYLMRNISGTSNQYLVEVENIPSGVLEYKFTRGTWQSLESSKKGRLINLHDVEVKEDMVLKNTISAWRDQFETSTAPDHLVILKNFYIPELNRVRDIRIYLPKDYDHSQESYPVWYMHDGQDLFDEATSEGRLGPVEWEVDETIAKYGDQYIIVGIDHDYQKNLREKEYSFFPTQKNPVVEGQAYISFIVKTLKPYIDSTYRTQSDVHHTGIAGGSLGGLISLYAGLTYPDTFGNIGVFSPSIWQDDHNLDTYVNVLSTSQIDKIRKQTYFIYGGGRENRKKGDGNVVRMDEDILRFLETNNKVLNLNYELNINPKGKHGAWYWQQAFNWMIGSLSKVESTNF</sequence>
<dbReference type="PANTHER" id="PTHR48098">
    <property type="entry name" value="ENTEROCHELIN ESTERASE-RELATED"/>
    <property type="match status" value="1"/>
</dbReference>
<dbReference type="SUPFAM" id="SSF53474">
    <property type="entry name" value="alpha/beta-Hydrolases"/>
    <property type="match status" value="1"/>
</dbReference>
<dbReference type="Gene3D" id="3.40.50.1820">
    <property type="entry name" value="alpha/beta hydrolase"/>
    <property type="match status" value="1"/>
</dbReference>
<dbReference type="InterPro" id="IPR029058">
    <property type="entry name" value="AB_hydrolase_fold"/>
</dbReference>
<evidence type="ECO:0000313" key="1">
    <source>
        <dbReference type="EMBL" id="ALU27039.1"/>
    </source>
</evidence>
<dbReference type="KEGG" id="mod:AS202_13150"/>
<dbReference type="InterPro" id="IPR000801">
    <property type="entry name" value="Esterase-like"/>
</dbReference>
<dbReference type="InterPro" id="IPR050583">
    <property type="entry name" value="Mycobacterial_A85_antigen"/>
</dbReference>
<protein>
    <submittedName>
        <fullName evidence="1">Esterase</fullName>
    </submittedName>
</protein>
<dbReference type="AlphaFoldDB" id="A0A0S7EHP4"/>
<dbReference type="EMBL" id="CP013690">
    <property type="protein sequence ID" value="ALU27039.1"/>
    <property type="molecule type" value="Genomic_DNA"/>
</dbReference>
<dbReference type="Proteomes" id="UP000069030">
    <property type="component" value="Chromosome"/>
</dbReference>
<dbReference type="InterPro" id="IPR014756">
    <property type="entry name" value="Ig_E-set"/>
</dbReference>
<accession>A0A0S7EHP4</accession>
<evidence type="ECO:0000313" key="2">
    <source>
        <dbReference type="Proteomes" id="UP000069030"/>
    </source>
</evidence>
<dbReference type="eggNOG" id="COG2819">
    <property type="taxonomic scope" value="Bacteria"/>
</dbReference>
<organism evidence="1 2">
    <name type="scientific">Myroides odoratimimus</name>
    <dbReference type="NCBI Taxonomy" id="76832"/>
    <lineage>
        <taxon>Bacteria</taxon>
        <taxon>Pseudomonadati</taxon>
        <taxon>Bacteroidota</taxon>
        <taxon>Flavobacteriia</taxon>
        <taxon>Flavobacteriales</taxon>
        <taxon>Flavobacteriaceae</taxon>
        <taxon>Myroides</taxon>
    </lineage>
</organism>
<dbReference type="SUPFAM" id="SSF81296">
    <property type="entry name" value="E set domains"/>
    <property type="match status" value="1"/>
</dbReference>
<gene>
    <name evidence="1" type="ORF">AS202_13150</name>
</gene>
<dbReference type="InterPro" id="IPR013783">
    <property type="entry name" value="Ig-like_fold"/>
</dbReference>
<name>A0A0S7EHP4_9FLAO</name>
<dbReference type="RefSeq" id="WP_006259110.1">
    <property type="nucleotide sequence ID" value="NZ_BCMQ01000008.1"/>
</dbReference>
<dbReference type="Gene3D" id="2.60.40.10">
    <property type="entry name" value="Immunoglobulins"/>
    <property type="match status" value="1"/>
</dbReference>
<reference evidence="1 2" key="1">
    <citation type="journal article" date="2016" name="J. Zhejiang Univ. Sci. B">
        <title>Antibiotic resistance mechanisms of Myroides sp.</title>
        <authorList>
            <person name="Hu S."/>
            <person name="Yuan S."/>
            <person name="Qu H."/>
            <person name="Jiang T."/>
            <person name="Zhou Y."/>
            <person name="Wang M."/>
            <person name="Ming D."/>
        </authorList>
    </citation>
    <scope>NUCLEOTIDE SEQUENCE [LARGE SCALE GENOMIC DNA]</scope>
    <source>
        <strain evidence="1 2">PR63039</strain>
    </source>
</reference>